<accession>A0A8B7NX18</accession>
<proteinExistence type="predicted"/>
<dbReference type="Gene3D" id="3.40.50.150">
    <property type="entry name" value="Vaccinia Virus protein VP39"/>
    <property type="match status" value="1"/>
</dbReference>
<evidence type="ECO:0000259" key="1">
    <source>
        <dbReference type="Pfam" id="PF13383"/>
    </source>
</evidence>
<evidence type="ECO:0000313" key="3">
    <source>
        <dbReference type="RefSeq" id="XP_018018344.1"/>
    </source>
</evidence>
<reference evidence="3" key="1">
    <citation type="submission" date="2025-08" db="UniProtKB">
        <authorList>
            <consortium name="RefSeq"/>
        </authorList>
    </citation>
    <scope>IDENTIFICATION</scope>
    <source>
        <tissue evidence="3">Whole organism</tissue>
    </source>
</reference>
<dbReference type="Proteomes" id="UP000694843">
    <property type="component" value="Unplaced"/>
</dbReference>
<dbReference type="InterPro" id="IPR026913">
    <property type="entry name" value="METTL24"/>
</dbReference>
<keyword evidence="2" id="KW-1185">Reference proteome</keyword>
<feature type="domain" description="Methyltransferase" evidence="1">
    <location>
        <begin position="95"/>
        <end position="271"/>
    </location>
</feature>
<evidence type="ECO:0000313" key="2">
    <source>
        <dbReference type="Proteomes" id="UP000694843"/>
    </source>
</evidence>
<dbReference type="InterPro" id="IPR025714">
    <property type="entry name" value="Methyltranfer_dom"/>
</dbReference>
<dbReference type="AlphaFoldDB" id="A0A8B7NX18"/>
<dbReference type="SUPFAM" id="SSF53335">
    <property type="entry name" value="S-adenosyl-L-methionine-dependent methyltransferases"/>
    <property type="match status" value="1"/>
</dbReference>
<protein>
    <submittedName>
        <fullName evidence="3">Uncharacterized protein LOC108674871</fullName>
    </submittedName>
</protein>
<dbReference type="PANTHER" id="PTHR32026:SF10">
    <property type="entry name" value="METHYLTRANSFERASE-LIKE PROTEIN 24-RELATED"/>
    <property type="match status" value="1"/>
</dbReference>
<gene>
    <name evidence="3" type="primary">LOC108674871</name>
</gene>
<dbReference type="GeneID" id="108674871"/>
<sequence length="322" mass="36712">MIGVRRRFLFLYIMAAVSTVTVTLRFTSRSTQGGSELNAEILRQDSATDTESHHYLDVPLPQHRDAPKPDVDELMTEIPVISSTPETNITWLNFFEYIEEAAGCKSLKTFGGVKYGRSRIIDGEKAVCLDANVAPTPGSCTVLSFGINNEWSFDDAMEEYGCKVYAFDPSMRRRAHLRRHKIHFQPWGLGGATGQVTFRNNKTPIIGQVYTYRDVLKKINESNSVIDYLKIDIEGSEVDFFNNVLSDDVELLANVKQIGMEIHPGRSTTSRDKIWSQIRQLRSLHFLQVFSQPNLVARSPYEFYNKTVSCCYEILWVNEKFL</sequence>
<name>A0A8B7NX18_HYAAZ</name>
<dbReference type="KEGG" id="hazt:108674871"/>
<dbReference type="OrthoDB" id="10006218at2759"/>
<dbReference type="PANTHER" id="PTHR32026">
    <property type="entry name" value="METHYLTRANSFERASE-LIKE PROTEIN 24"/>
    <property type="match status" value="1"/>
</dbReference>
<dbReference type="Pfam" id="PF13383">
    <property type="entry name" value="Methyltransf_22"/>
    <property type="match status" value="1"/>
</dbReference>
<organism evidence="2 3">
    <name type="scientific">Hyalella azteca</name>
    <name type="common">Amphipod</name>
    <dbReference type="NCBI Taxonomy" id="294128"/>
    <lineage>
        <taxon>Eukaryota</taxon>
        <taxon>Metazoa</taxon>
        <taxon>Ecdysozoa</taxon>
        <taxon>Arthropoda</taxon>
        <taxon>Crustacea</taxon>
        <taxon>Multicrustacea</taxon>
        <taxon>Malacostraca</taxon>
        <taxon>Eumalacostraca</taxon>
        <taxon>Peracarida</taxon>
        <taxon>Amphipoda</taxon>
        <taxon>Senticaudata</taxon>
        <taxon>Talitrida</taxon>
        <taxon>Talitroidea</taxon>
        <taxon>Hyalellidae</taxon>
        <taxon>Hyalella</taxon>
    </lineage>
</organism>
<dbReference type="InterPro" id="IPR029063">
    <property type="entry name" value="SAM-dependent_MTases_sf"/>
</dbReference>
<dbReference type="RefSeq" id="XP_018018344.1">
    <property type="nucleotide sequence ID" value="XM_018162855.2"/>
</dbReference>